<feature type="transmembrane region" description="Helical" evidence="1">
    <location>
        <begin position="12"/>
        <end position="32"/>
    </location>
</feature>
<dbReference type="RefSeq" id="WP_106012055.1">
    <property type="nucleotide sequence ID" value="NZ_CP027226.1"/>
</dbReference>
<dbReference type="SUPFAM" id="SSF63825">
    <property type="entry name" value="YWTD domain"/>
    <property type="match status" value="1"/>
</dbReference>
<dbReference type="InterPro" id="IPR053369">
    <property type="entry name" value="SrfA-induced_signal"/>
</dbReference>
<keyword evidence="1" id="KW-0812">Transmembrane</keyword>
<organism evidence="3 4">
    <name type="scientific">Fastidiosipila sanguinis</name>
    <dbReference type="NCBI Taxonomy" id="236753"/>
    <lineage>
        <taxon>Bacteria</taxon>
        <taxon>Bacillati</taxon>
        <taxon>Bacillota</taxon>
        <taxon>Clostridia</taxon>
        <taxon>Eubacteriales</taxon>
        <taxon>Oscillospiraceae</taxon>
        <taxon>Fastidiosipila</taxon>
    </lineage>
</organism>
<keyword evidence="1" id="KW-1133">Transmembrane helix</keyword>
<evidence type="ECO:0000256" key="1">
    <source>
        <dbReference type="SAM" id="Phobius"/>
    </source>
</evidence>
<keyword evidence="1" id="KW-0472">Membrane</keyword>
<name>A0A2S0KM37_9FIRM</name>
<evidence type="ECO:0000313" key="3">
    <source>
        <dbReference type="EMBL" id="AVM42069.1"/>
    </source>
</evidence>
<reference evidence="4" key="1">
    <citation type="submission" date="2018-02" db="EMBL/GenBank/DDBJ databases">
        <authorList>
            <person name="Holder M.E."/>
            <person name="Ajami N.J."/>
            <person name="Petrosino J.F."/>
        </authorList>
    </citation>
    <scope>NUCLEOTIDE SEQUENCE [LARGE SCALE GENOMIC DNA]</scope>
    <source>
        <strain evidence="4">CCUG 47711</strain>
    </source>
</reference>
<feature type="domain" description="Prolow-density lipoprotein receptor-related protein 1-like beta-propeller" evidence="2">
    <location>
        <begin position="283"/>
        <end position="536"/>
    </location>
</feature>
<keyword evidence="4" id="KW-1185">Reference proteome</keyword>
<dbReference type="InterPro" id="IPR032485">
    <property type="entry name" value="LRP1-like_beta_prop"/>
</dbReference>
<dbReference type="EMBL" id="CP027226">
    <property type="protein sequence ID" value="AVM42069.1"/>
    <property type="molecule type" value="Genomic_DNA"/>
</dbReference>
<dbReference type="SUPFAM" id="SSF48452">
    <property type="entry name" value="TPR-like"/>
    <property type="match status" value="1"/>
</dbReference>
<evidence type="ECO:0000313" key="4">
    <source>
        <dbReference type="Proteomes" id="UP000237947"/>
    </source>
</evidence>
<evidence type="ECO:0000259" key="2">
    <source>
        <dbReference type="Pfam" id="PF16472"/>
    </source>
</evidence>
<sequence length="565" mass="64583">MSNKENKNKIIVILFLILIIISILLFYLYKYYFDSNIKYSSSLSEANQAVEAGDDEKAERIYASILAEDNNNINAQYGMVNVALMQGDREKAKSIMDKLAELDEDKDRYTKSLFIYALNTEDYGLAQSLVDKNPELLDAEEDFTSLISGLISNNYLDQAQVSLSNAMAKYPNSQKLRSLALELALLNGDDVKFMEIYKSGVDNLTVKQLNKVIELSKDNLDTDNLIEQLEKSLSMDDTQVDVLKNLYTLYARKDDLIKFWNTRVKLLAADEELPKLEYNIQGNSFDNSRNMGLAAQQGDIIYFQSSYNHFIYKAPVDNLSDATQLTSTVSKGINVKGDWVYFINLDDNETIYRVKTDASTIEKIWSGEAVRDLVVYGDKIYFINKNNNSFNQINLDGSGHKVINVKPVFQYVLDPENIYYIENESRFLHKQSLNRNGETGEDKVLKEGRFAELVIDEYSNLFYLDLDKGGNIYRTDNEGQSASLISSDLASYLFYHKGYLYYTNWSASRIDINGNHRQQLGAALLKELAVLDSWIFGNPNEPVEYIDLVTFKHDGTEWADLPIRY</sequence>
<dbReference type="Gene3D" id="2.120.10.30">
    <property type="entry name" value="TolB, C-terminal domain"/>
    <property type="match status" value="1"/>
</dbReference>
<proteinExistence type="predicted"/>
<accession>A0A2S0KM37</accession>
<gene>
    <name evidence="3" type="ORF">C5Q98_01950</name>
</gene>
<dbReference type="OrthoDB" id="27389at2"/>
<dbReference type="Gene3D" id="1.25.40.10">
    <property type="entry name" value="Tetratricopeptide repeat domain"/>
    <property type="match status" value="1"/>
</dbReference>
<dbReference type="KEGG" id="fsa:C5Q98_01950"/>
<dbReference type="InterPro" id="IPR011042">
    <property type="entry name" value="6-blade_b-propeller_TolB-like"/>
</dbReference>
<dbReference type="Proteomes" id="UP000237947">
    <property type="component" value="Chromosome"/>
</dbReference>
<dbReference type="InterPro" id="IPR011990">
    <property type="entry name" value="TPR-like_helical_dom_sf"/>
</dbReference>
<dbReference type="Pfam" id="PF14559">
    <property type="entry name" value="TPR_19"/>
    <property type="match status" value="1"/>
</dbReference>
<dbReference type="PANTHER" id="PTHR32256">
    <property type="match status" value="1"/>
</dbReference>
<dbReference type="Pfam" id="PF16472">
    <property type="entry name" value="DUF5050"/>
    <property type="match status" value="1"/>
</dbReference>
<dbReference type="PANTHER" id="PTHR32256:SF17">
    <property type="entry name" value="EGF-LIKE DOMAIN-CONTAINING PROTEIN"/>
    <property type="match status" value="1"/>
</dbReference>
<dbReference type="AlphaFoldDB" id="A0A2S0KM37"/>
<protein>
    <recommendedName>
        <fullName evidence="2">Prolow-density lipoprotein receptor-related protein 1-like beta-propeller domain-containing protein</fullName>
    </recommendedName>
</protein>